<evidence type="ECO:0000256" key="1">
    <source>
        <dbReference type="SAM" id="MobiDB-lite"/>
    </source>
</evidence>
<protein>
    <submittedName>
        <fullName evidence="2">Uncharacterized protein</fullName>
    </submittedName>
</protein>
<dbReference type="CDD" id="cd00303">
    <property type="entry name" value="retropepsin_like"/>
    <property type="match status" value="1"/>
</dbReference>
<organism evidence="2">
    <name type="scientific">Ananas comosus var. bracteatus</name>
    <name type="common">red pineapple</name>
    <dbReference type="NCBI Taxonomy" id="296719"/>
    <lineage>
        <taxon>Eukaryota</taxon>
        <taxon>Viridiplantae</taxon>
        <taxon>Streptophyta</taxon>
        <taxon>Embryophyta</taxon>
        <taxon>Tracheophyta</taxon>
        <taxon>Spermatophyta</taxon>
        <taxon>Magnoliopsida</taxon>
        <taxon>Liliopsida</taxon>
        <taxon>Poales</taxon>
        <taxon>Bromeliaceae</taxon>
        <taxon>Bromelioideae</taxon>
        <taxon>Ananas</taxon>
    </lineage>
</organism>
<name>A0A6V7QBW7_ANACO</name>
<dbReference type="Gene3D" id="2.40.70.10">
    <property type="entry name" value="Acid Proteases"/>
    <property type="match status" value="1"/>
</dbReference>
<dbReference type="PANTHER" id="PTHR35046:SF26">
    <property type="entry name" value="RNA-DIRECTED DNA POLYMERASE"/>
    <property type="match status" value="1"/>
</dbReference>
<accession>A0A6V7QBW7</accession>
<dbReference type="AlphaFoldDB" id="A0A6V7QBW7"/>
<gene>
    <name evidence="2" type="ORF">CB5_LOCUS23823</name>
</gene>
<reference evidence="2" key="1">
    <citation type="submission" date="2020-07" db="EMBL/GenBank/DDBJ databases">
        <authorList>
            <person name="Lin J."/>
        </authorList>
    </citation>
    <scope>NUCLEOTIDE SEQUENCE</scope>
</reference>
<dbReference type="EMBL" id="LR862135">
    <property type="protein sequence ID" value="CAD1840612.1"/>
    <property type="molecule type" value="Genomic_DNA"/>
</dbReference>
<feature type="region of interest" description="Disordered" evidence="1">
    <location>
        <begin position="1"/>
        <end position="40"/>
    </location>
</feature>
<sequence length="388" mass="43558">MLVEKSGQLAGTPPKARVTPVKGAAKDTSGVGDDDDFDDDGSIAPSIAEGRSQKFKVEAKFEIPNYDGVVNAKSWMPSLTNWRRTSTSTTIAMRIRSSTLWDMKKSDGSAGMSYAKDVTRQCRTTPPTSGVKPWRLASPSTIHRTYQGSMLEALSRDKTKRRRTIVDTSLSLMAMLKETSLCPSNPTDKREELFTFRVQVKNKVTDAIIDPSSQKNLISENLVQRLGLSTTPHPHPYPLGWINNNIEMKIDRQCKVKFAVTDVYIDEMLCEVVPLNICNLIFGSPYLWDRDATFFRRPQQYQFIKDGQKFVFTIEPLSTTIDLVTTCQAKRMINACQKFVLLVIRPIISEEANSKILSLACNKNIDDTAKLIGEHQDLFQEVQGLPPK</sequence>
<dbReference type="InterPro" id="IPR021109">
    <property type="entry name" value="Peptidase_aspartic_dom_sf"/>
</dbReference>
<evidence type="ECO:0000313" key="2">
    <source>
        <dbReference type="EMBL" id="CAD1840612.1"/>
    </source>
</evidence>
<dbReference type="PANTHER" id="PTHR35046">
    <property type="entry name" value="ZINC KNUCKLE (CCHC-TYPE) FAMILY PROTEIN"/>
    <property type="match status" value="1"/>
</dbReference>
<proteinExistence type="predicted"/>